<evidence type="ECO:0000256" key="1">
    <source>
        <dbReference type="SAM" id="SignalP"/>
    </source>
</evidence>
<dbReference type="InterPro" id="IPR053772">
    <property type="entry name" value="At1g61320/At1g61330-like"/>
</dbReference>
<protein>
    <submittedName>
        <fullName evidence="4">Uncharacterized protein LOC107812371</fullName>
    </submittedName>
</protein>
<reference evidence="4" key="2">
    <citation type="submission" date="2025-08" db="UniProtKB">
        <authorList>
            <consortium name="RefSeq"/>
        </authorList>
    </citation>
    <scope>IDENTIFICATION</scope>
    <source>
        <tissue evidence="4">Leaf</tissue>
    </source>
</reference>
<proteinExistence type="predicted"/>
<feature type="domain" description="At1g61320/AtMIF1 LRR" evidence="2">
    <location>
        <begin position="3"/>
        <end position="106"/>
    </location>
</feature>
<dbReference type="Pfam" id="PF23622">
    <property type="entry name" value="LRR_At1g61320_AtMIF1"/>
    <property type="match status" value="1"/>
</dbReference>
<dbReference type="AlphaFoldDB" id="A0A1S4BVN1"/>
<gene>
    <name evidence="4" type="primary">LOC107812371</name>
</gene>
<keyword evidence="1" id="KW-0732">Signal</keyword>
<organism evidence="3 4">
    <name type="scientific">Nicotiana tabacum</name>
    <name type="common">Common tobacco</name>
    <dbReference type="NCBI Taxonomy" id="4097"/>
    <lineage>
        <taxon>Eukaryota</taxon>
        <taxon>Viridiplantae</taxon>
        <taxon>Streptophyta</taxon>
        <taxon>Embryophyta</taxon>
        <taxon>Tracheophyta</taxon>
        <taxon>Spermatophyta</taxon>
        <taxon>Magnoliopsida</taxon>
        <taxon>eudicotyledons</taxon>
        <taxon>Gunneridae</taxon>
        <taxon>Pentapetalae</taxon>
        <taxon>asterids</taxon>
        <taxon>lamiids</taxon>
        <taxon>Solanales</taxon>
        <taxon>Solanaceae</taxon>
        <taxon>Nicotianoideae</taxon>
        <taxon>Nicotianeae</taxon>
        <taxon>Nicotiana</taxon>
    </lineage>
</organism>
<dbReference type="PANTHER" id="PTHR34145:SF28">
    <property type="entry name" value="F-BOX DOMAIN-CONTAINING PROTEIN"/>
    <property type="match status" value="1"/>
</dbReference>
<feature type="signal peptide" evidence="1">
    <location>
        <begin position="1"/>
        <end position="20"/>
    </location>
</feature>
<evidence type="ECO:0000313" key="3">
    <source>
        <dbReference type="Proteomes" id="UP000790787"/>
    </source>
</evidence>
<dbReference type="GeneID" id="107812371"/>
<feature type="chain" id="PRO_5010363590" evidence="1">
    <location>
        <begin position="21"/>
        <end position="148"/>
    </location>
</feature>
<dbReference type="RefSeq" id="XP_016492924.1">
    <property type="nucleotide sequence ID" value="XM_016637438.2"/>
</dbReference>
<dbReference type="Proteomes" id="UP000790787">
    <property type="component" value="Chromosome 16"/>
</dbReference>
<sequence length="148" mass="16512">MKMFRNLRLLSLILVSTHDCFDIVKLSPLLGACPLLQYLGLVVTTPRTKRNGKGSRGPPLSPTCHTELKEVIFCGFDGTGSEIEFVLYILRSAITLEQMCLSRGYSCYLGCDKWENNLDVPFSGRQRNSIQKKLNGQAISSKAEVIIQ</sequence>
<evidence type="ECO:0000313" key="4">
    <source>
        <dbReference type="RefSeq" id="XP_016492924.1"/>
    </source>
</evidence>
<dbReference type="RefSeq" id="XP_016492924.1">
    <property type="nucleotide sequence ID" value="XM_016637438.1"/>
</dbReference>
<evidence type="ECO:0000259" key="2">
    <source>
        <dbReference type="Pfam" id="PF23622"/>
    </source>
</evidence>
<name>A0A1S4BVN1_TOBAC</name>
<dbReference type="STRING" id="4097.A0A1S4BVN1"/>
<reference evidence="3" key="1">
    <citation type="journal article" date="2014" name="Nat. Commun.">
        <title>The tobacco genome sequence and its comparison with those of tomato and potato.</title>
        <authorList>
            <person name="Sierro N."/>
            <person name="Battey J.N."/>
            <person name="Ouadi S."/>
            <person name="Bakaher N."/>
            <person name="Bovet L."/>
            <person name="Willig A."/>
            <person name="Goepfert S."/>
            <person name="Peitsch M.C."/>
            <person name="Ivanov N.V."/>
        </authorList>
    </citation>
    <scope>NUCLEOTIDE SEQUENCE [LARGE SCALE GENOMIC DNA]</scope>
</reference>
<dbReference type="PANTHER" id="PTHR34145">
    <property type="entry name" value="OS02G0105600 PROTEIN"/>
    <property type="match status" value="1"/>
</dbReference>
<keyword evidence="3" id="KW-1185">Reference proteome</keyword>
<dbReference type="InterPro" id="IPR055357">
    <property type="entry name" value="LRR_At1g61320_AtMIF1"/>
</dbReference>
<dbReference type="OMA" id="SPTCHTE"/>
<accession>A0A1S4BVN1</accession>
<dbReference type="OrthoDB" id="1932213at2759"/>
<dbReference type="PaxDb" id="4097-A0A1S4BVN1"/>
<dbReference type="KEGG" id="nta:107812371"/>